<dbReference type="OrthoDB" id="9799122at2"/>
<dbReference type="AlphaFoldDB" id="A0A161HQ48"/>
<dbReference type="GO" id="GO:0016491">
    <property type="term" value="F:oxidoreductase activity"/>
    <property type="evidence" value="ECO:0007669"/>
    <property type="project" value="InterPro"/>
</dbReference>
<organism evidence="2 3">
    <name type="scientific">Paraburkholderia phytofirmans OLGA172</name>
    <dbReference type="NCBI Taxonomy" id="1417228"/>
    <lineage>
        <taxon>Bacteria</taxon>
        <taxon>Pseudomonadati</taxon>
        <taxon>Pseudomonadota</taxon>
        <taxon>Betaproteobacteria</taxon>
        <taxon>Burkholderiales</taxon>
        <taxon>Burkholderiaceae</taxon>
        <taxon>Paraburkholderia</taxon>
    </lineage>
</organism>
<keyword evidence="3" id="KW-1185">Reference proteome</keyword>
<evidence type="ECO:0000313" key="3">
    <source>
        <dbReference type="Proteomes" id="UP000076852"/>
    </source>
</evidence>
<accession>A0A161HQ48</accession>
<protein>
    <submittedName>
        <fullName evidence="2">Disulfide bond formation protein DsbA</fullName>
    </submittedName>
</protein>
<dbReference type="CDD" id="cd03024">
    <property type="entry name" value="DsbA_FrnE"/>
    <property type="match status" value="1"/>
</dbReference>
<gene>
    <name evidence="2" type="ORF">AYM40_29320</name>
</gene>
<sequence>MEKLNIEVTYDFICPWCWIGEEKLKTAISQAHAGAETKIVFVPYELNPGMPAEGLDRKEYRSAKFGSWARSQAMDEHVTEAGNEVGLAFNYALAKRTPNTLAAHRLVWMLQQKHDVTALVESIFHAYFSAGSDIGDVAVLTELAVVAGFDRPEVESFLSSDRGVDEVRALEVRATERGVNSVPSVKIGDSIISGAQSVALFRATLEDALKYSATPA</sequence>
<dbReference type="Pfam" id="PF01323">
    <property type="entry name" value="DSBA"/>
    <property type="match status" value="1"/>
</dbReference>
<name>A0A161HQ48_9BURK</name>
<dbReference type="EMBL" id="CP014579">
    <property type="protein sequence ID" value="ANB76347.1"/>
    <property type="molecule type" value="Genomic_DNA"/>
</dbReference>
<dbReference type="InterPro" id="IPR036249">
    <property type="entry name" value="Thioredoxin-like_sf"/>
</dbReference>
<dbReference type="SUPFAM" id="SSF52833">
    <property type="entry name" value="Thioredoxin-like"/>
    <property type="match status" value="1"/>
</dbReference>
<dbReference type="STRING" id="1804984.AYM40_29320"/>
<dbReference type="KEGG" id="buz:AYM40_29320"/>
<dbReference type="Gene3D" id="3.40.30.10">
    <property type="entry name" value="Glutaredoxin"/>
    <property type="match status" value="1"/>
</dbReference>
<dbReference type="PANTHER" id="PTHR13887">
    <property type="entry name" value="GLUTATHIONE S-TRANSFERASE KAPPA"/>
    <property type="match status" value="1"/>
</dbReference>
<feature type="domain" description="DSBA-like thioredoxin" evidence="1">
    <location>
        <begin position="6"/>
        <end position="205"/>
    </location>
</feature>
<evidence type="ECO:0000313" key="2">
    <source>
        <dbReference type="EMBL" id="ANB76347.1"/>
    </source>
</evidence>
<dbReference type="PANTHER" id="PTHR13887:SF41">
    <property type="entry name" value="THIOREDOXIN SUPERFAMILY PROTEIN"/>
    <property type="match status" value="1"/>
</dbReference>
<dbReference type="InterPro" id="IPR001853">
    <property type="entry name" value="DSBA-like_thioredoxin_dom"/>
</dbReference>
<proteinExistence type="predicted"/>
<dbReference type="Proteomes" id="UP000076852">
    <property type="component" value="Chromosome 2"/>
</dbReference>
<evidence type="ECO:0000259" key="1">
    <source>
        <dbReference type="Pfam" id="PF01323"/>
    </source>
</evidence>
<reference evidence="2 3" key="1">
    <citation type="journal article" date="2016" name="Gene">
        <title>PacBio SMRT assembly of a complex multi-replicon genome reveals chlorocatechol degradative operon in a region of genome plasticity.</title>
        <authorList>
            <person name="Ricker N."/>
            <person name="Shen S.Y."/>
            <person name="Goordial J."/>
            <person name="Jin S."/>
            <person name="Fulthorpe R.R."/>
        </authorList>
    </citation>
    <scope>NUCLEOTIDE SEQUENCE [LARGE SCALE GENOMIC DNA]</scope>
    <source>
        <strain evidence="2 3">OLGA172</strain>
    </source>
</reference>